<keyword evidence="1" id="KW-0479">Metal-binding</keyword>
<feature type="domain" description="Blue (type 1) copper" evidence="5">
    <location>
        <begin position="46"/>
        <end position="114"/>
    </location>
</feature>
<dbReference type="Pfam" id="PF18962">
    <property type="entry name" value="Por_Secre_tail"/>
    <property type="match status" value="1"/>
</dbReference>
<dbReference type="InterPro" id="IPR000923">
    <property type="entry name" value="BlueCu_1"/>
</dbReference>
<evidence type="ECO:0000256" key="1">
    <source>
        <dbReference type="ARBA" id="ARBA00022723"/>
    </source>
</evidence>
<feature type="domain" description="Secretion system C-terminal sorting" evidence="6">
    <location>
        <begin position="132"/>
        <end position="200"/>
    </location>
</feature>
<dbReference type="NCBIfam" id="TIGR04183">
    <property type="entry name" value="Por_Secre_tail"/>
    <property type="match status" value="1"/>
</dbReference>
<feature type="signal peptide" evidence="4">
    <location>
        <begin position="1"/>
        <end position="19"/>
    </location>
</feature>
<evidence type="ECO:0000256" key="4">
    <source>
        <dbReference type="SAM" id="SignalP"/>
    </source>
</evidence>
<dbReference type="InterPro" id="IPR008972">
    <property type="entry name" value="Cupredoxin"/>
</dbReference>
<dbReference type="InterPro" id="IPR026444">
    <property type="entry name" value="Secre_tail"/>
</dbReference>
<dbReference type="EMBL" id="BAABJW010000005">
    <property type="protein sequence ID" value="GAA4817524.1"/>
    <property type="molecule type" value="Genomic_DNA"/>
</dbReference>
<accession>A0ABP9CT02</accession>
<comment type="caution">
    <text evidence="7">The sequence shown here is derived from an EMBL/GenBank/DDBJ whole genome shotgun (WGS) entry which is preliminary data.</text>
</comment>
<evidence type="ECO:0000256" key="3">
    <source>
        <dbReference type="ARBA" id="ARBA00023008"/>
    </source>
</evidence>
<dbReference type="Gene3D" id="2.60.40.420">
    <property type="entry name" value="Cupredoxins - blue copper proteins"/>
    <property type="match status" value="1"/>
</dbReference>
<evidence type="ECO:0000313" key="7">
    <source>
        <dbReference type="EMBL" id="GAA4817524.1"/>
    </source>
</evidence>
<dbReference type="Proteomes" id="UP001501433">
    <property type="component" value="Unassembled WGS sequence"/>
</dbReference>
<dbReference type="SUPFAM" id="SSF49503">
    <property type="entry name" value="Cupredoxins"/>
    <property type="match status" value="1"/>
</dbReference>
<keyword evidence="2 4" id="KW-0732">Signal</keyword>
<keyword evidence="3" id="KW-0186">Copper</keyword>
<dbReference type="Pfam" id="PF00127">
    <property type="entry name" value="Copper-bind"/>
    <property type="match status" value="1"/>
</dbReference>
<proteinExistence type="predicted"/>
<evidence type="ECO:0000313" key="8">
    <source>
        <dbReference type="Proteomes" id="UP001501433"/>
    </source>
</evidence>
<protein>
    <recommendedName>
        <fullName evidence="9">T9SS type A sorting domain-containing protein</fullName>
    </recommendedName>
</protein>
<organism evidence="7 8">
    <name type="scientific">Litoribaculum gwangyangense</name>
    <dbReference type="NCBI Taxonomy" id="1130722"/>
    <lineage>
        <taxon>Bacteria</taxon>
        <taxon>Pseudomonadati</taxon>
        <taxon>Bacteroidota</taxon>
        <taxon>Flavobacteriia</taxon>
        <taxon>Flavobacteriales</taxon>
        <taxon>Flavobacteriaceae</taxon>
        <taxon>Litoribaculum</taxon>
    </lineage>
</organism>
<dbReference type="RefSeq" id="WP_345277862.1">
    <property type="nucleotide sequence ID" value="NZ_BAABJW010000005.1"/>
</dbReference>
<gene>
    <name evidence="7" type="ORF">GCM10023330_27820</name>
</gene>
<evidence type="ECO:0000256" key="2">
    <source>
        <dbReference type="ARBA" id="ARBA00022729"/>
    </source>
</evidence>
<keyword evidence="8" id="KW-1185">Reference proteome</keyword>
<evidence type="ECO:0000259" key="5">
    <source>
        <dbReference type="Pfam" id="PF00127"/>
    </source>
</evidence>
<reference evidence="8" key="1">
    <citation type="journal article" date="2019" name="Int. J. Syst. Evol. Microbiol.">
        <title>The Global Catalogue of Microorganisms (GCM) 10K type strain sequencing project: providing services to taxonomists for standard genome sequencing and annotation.</title>
        <authorList>
            <consortium name="The Broad Institute Genomics Platform"/>
            <consortium name="The Broad Institute Genome Sequencing Center for Infectious Disease"/>
            <person name="Wu L."/>
            <person name="Ma J."/>
        </authorList>
    </citation>
    <scope>NUCLEOTIDE SEQUENCE [LARGE SCALE GENOMIC DNA]</scope>
    <source>
        <strain evidence="8">JCM 18325</strain>
    </source>
</reference>
<evidence type="ECO:0000259" key="6">
    <source>
        <dbReference type="Pfam" id="PF18962"/>
    </source>
</evidence>
<feature type="chain" id="PRO_5047280394" description="T9SS type A sorting domain-containing protein" evidence="4">
    <location>
        <begin position="20"/>
        <end position="202"/>
    </location>
</feature>
<name>A0ABP9CT02_9FLAO</name>
<evidence type="ECO:0008006" key="9">
    <source>
        <dbReference type="Google" id="ProtNLM"/>
    </source>
</evidence>
<sequence>MKKELLFITLIVLSISSNAQTTQTITIEWGFNSTPNASGAANTNRTIEVGDTVEWRWYDGGFHNVASTGGTESFNSGSTTNTNGVNFSFTFNQLGTTNFICQPHSSIMFGAITVVSEGTLGIDDLSLENFSLFPNPASTEISLKLPKALNLKTIAIHDLLGQEVFKTKTSVNTIDISNLNQGMFFLKITSEESSFSKRFIKL</sequence>